<dbReference type="Proteomes" id="UP000612680">
    <property type="component" value="Chromosome"/>
</dbReference>
<dbReference type="Pfam" id="PF18962">
    <property type="entry name" value="Por_Secre_tail"/>
    <property type="match status" value="1"/>
</dbReference>
<dbReference type="RefSeq" id="WP_204660019.1">
    <property type="nucleotide sequence ID" value="NZ_CP056775.1"/>
</dbReference>
<sequence length="126" mass="13993">MKTSIKTIAATFAFAALFTFNSFAGDKEAKKTASFETGIFVTRTGNIHVSIDKFQNTPATVIVTDKSGKAIYREMLGKKTDKYRRQLNVSSLPAGNYSIEISAGEDKITRDFELSERPTSREISIR</sequence>
<feature type="domain" description="Secretion system C-terminal sorting" evidence="2">
    <location>
        <begin position="45"/>
        <end position="109"/>
    </location>
</feature>
<evidence type="ECO:0000313" key="3">
    <source>
        <dbReference type="EMBL" id="QRR03828.1"/>
    </source>
</evidence>
<dbReference type="EMBL" id="CP056775">
    <property type="protein sequence ID" value="QRR03828.1"/>
    <property type="molecule type" value="Genomic_DNA"/>
</dbReference>
<name>A0ABX7IFG3_9BACT</name>
<keyword evidence="4" id="KW-1185">Reference proteome</keyword>
<evidence type="ECO:0000313" key="4">
    <source>
        <dbReference type="Proteomes" id="UP000612680"/>
    </source>
</evidence>
<organism evidence="3 4">
    <name type="scientific">Dyadobacter sandarakinus</name>
    <dbReference type="NCBI Taxonomy" id="2747268"/>
    <lineage>
        <taxon>Bacteria</taxon>
        <taxon>Pseudomonadati</taxon>
        <taxon>Bacteroidota</taxon>
        <taxon>Cytophagia</taxon>
        <taxon>Cytophagales</taxon>
        <taxon>Spirosomataceae</taxon>
        <taxon>Dyadobacter</taxon>
    </lineage>
</organism>
<dbReference type="Gene3D" id="2.60.40.3080">
    <property type="match status" value="1"/>
</dbReference>
<evidence type="ECO:0000259" key="2">
    <source>
        <dbReference type="Pfam" id="PF18962"/>
    </source>
</evidence>
<feature type="signal peptide" evidence="1">
    <location>
        <begin position="1"/>
        <end position="24"/>
    </location>
</feature>
<reference evidence="3 4" key="1">
    <citation type="submission" date="2020-06" db="EMBL/GenBank/DDBJ databases">
        <title>Dyadobacter sandarakinus sp. nov., isolated from the soil of the Arctic Yellow River Station.</title>
        <authorList>
            <person name="Zhang Y."/>
            <person name="Peng F."/>
        </authorList>
    </citation>
    <scope>NUCLEOTIDE SEQUENCE [LARGE SCALE GENOMIC DNA]</scope>
    <source>
        <strain evidence="3 4">Q3-56</strain>
    </source>
</reference>
<proteinExistence type="predicted"/>
<dbReference type="InterPro" id="IPR026444">
    <property type="entry name" value="Secre_tail"/>
</dbReference>
<feature type="chain" id="PRO_5045344233" description="Secretion system C-terminal sorting domain-containing protein" evidence="1">
    <location>
        <begin position="25"/>
        <end position="126"/>
    </location>
</feature>
<protein>
    <recommendedName>
        <fullName evidence="2">Secretion system C-terminal sorting domain-containing protein</fullName>
    </recommendedName>
</protein>
<accession>A0ABX7IFG3</accession>
<keyword evidence="1" id="KW-0732">Signal</keyword>
<evidence type="ECO:0000256" key="1">
    <source>
        <dbReference type="SAM" id="SignalP"/>
    </source>
</evidence>
<gene>
    <name evidence="3" type="ORF">HWI92_24410</name>
</gene>